<name>A0A5B7WVF4_9MICC</name>
<reference evidence="5 6" key="1">
    <citation type="submission" date="2018-12" db="EMBL/GenBank/DDBJ databases">
        <title>Complete Genome Sequence of Glutamicibacter creatinolyticus strain LGCM259,isolated from an abscess of a 12-year-old mare in Italy.</title>
        <authorList>
            <person name="Santos R.G."/>
            <person name="Silva A.L."/>
            <person name="Seyffert N."/>
            <person name="Castro T.L.P."/>
            <person name="Attili A.R."/>
            <person name="Rifici C."/>
            <person name="Mazzullo G."/>
            <person name="Brenig B."/>
            <person name="Venanzi F."/>
            <person name="Azevedo V."/>
        </authorList>
    </citation>
    <scope>NUCLEOTIDE SEQUENCE [LARGE SCALE GENOMIC DNA]</scope>
    <source>
        <strain evidence="5 6">LGCM 259</strain>
    </source>
</reference>
<accession>A0A5B7WVF4</accession>
<dbReference type="Pfam" id="PF01037">
    <property type="entry name" value="AsnC_trans_reg"/>
    <property type="match status" value="1"/>
</dbReference>
<keyword evidence="2" id="KW-0238">DNA-binding</keyword>
<dbReference type="Gene3D" id="3.30.70.920">
    <property type="match status" value="1"/>
</dbReference>
<dbReference type="Proteomes" id="UP000307000">
    <property type="component" value="Chromosome"/>
</dbReference>
<dbReference type="PANTHER" id="PTHR30154:SF34">
    <property type="entry name" value="TRANSCRIPTIONAL REGULATOR AZLB"/>
    <property type="match status" value="1"/>
</dbReference>
<dbReference type="GO" id="GO:0043200">
    <property type="term" value="P:response to amino acid"/>
    <property type="evidence" value="ECO:0007669"/>
    <property type="project" value="TreeGrafter"/>
</dbReference>
<dbReference type="EMBL" id="CP034412">
    <property type="protein sequence ID" value="QCY48106.1"/>
    <property type="molecule type" value="Genomic_DNA"/>
</dbReference>
<dbReference type="InterPro" id="IPR011008">
    <property type="entry name" value="Dimeric_a/b-barrel"/>
</dbReference>
<dbReference type="RefSeq" id="WP_138175877.1">
    <property type="nucleotide sequence ID" value="NZ_BAAAGL010000015.1"/>
</dbReference>
<proteinExistence type="predicted"/>
<feature type="domain" description="HTH asnC-type" evidence="4">
    <location>
        <begin position="8"/>
        <end position="69"/>
    </location>
</feature>
<dbReference type="GO" id="GO:0005829">
    <property type="term" value="C:cytosol"/>
    <property type="evidence" value="ECO:0007669"/>
    <property type="project" value="TreeGrafter"/>
</dbReference>
<dbReference type="InterPro" id="IPR019888">
    <property type="entry name" value="Tscrpt_reg_AsnC-like"/>
</dbReference>
<dbReference type="InterPro" id="IPR036390">
    <property type="entry name" value="WH_DNA-bd_sf"/>
</dbReference>
<dbReference type="Pfam" id="PF13404">
    <property type="entry name" value="HTH_AsnC-type"/>
    <property type="match status" value="1"/>
</dbReference>
<evidence type="ECO:0000259" key="4">
    <source>
        <dbReference type="PROSITE" id="PS50956"/>
    </source>
</evidence>
<protein>
    <submittedName>
        <fullName evidence="5">Lrp/AsnC family transcriptional regulator</fullName>
    </submittedName>
</protein>
<dbReference type="PANTHER" id="PTHR30154">
    <property type="entry name" value="LEUCINE-RESPONSIVE REGULATORY PROTEIN"/>
    <property type="match status" value="1"/>
</dbReference>
<dbReference type="PROSITE" id="PS50956">
    <property type="entry name" value="HTH_ASNC_2"/>
    <property type="match status" value="1"/>
</dbReference>
<keyword evidence="3" id="KW-0804">Transcription</keyword>
<dbReference type="SUPFAM" id="SSF46785">
    <property type="entry name" value="Winged helix' DNA-binding domain"/>
    <property type="match status" value="1"/>
</dbReference>
<dbReference type="InterPro" id="IPR000485">
    <property type="entry name" value="AsnC-type_HTH_dom"/>
</dbReference>
<keyword evidence="6" id="KW-1185">Reference proteome</keyword>
<dbReference type="AlphaFoldDB" id="A0A5B7WVF4"/>
<dbReference type="Gene3D" id="1.10.10.10">
    <property type="entry name" value="Winged helix-like DNA-binding domain superfamily/Winged helix DNA-binding domain"/>
    <property type="match status" value="1"/>
</dbReference>
<keyword evidence="1" id="KW-0805">Transcription regulation</keyword>
<dbReference type="SUPFAM" id="SSF54909">
    <property type="entry name" value="Dimeric alpha+beta barrel"/>
    <property type="match status" value="1"/>
</dbReference>
<dbReference type="PRINTS" id="PR00033">
    <property type="entry name" value="HTHASNC"/>
</dbReference>
<evidence type="ECO:0000256" key="1">
    <source>
        <dbReference type="ARBA" id="ARBA00023015"/>
    </source>
</evidence>
<evidence type="ECO:0000313" key="5">
    <source>
        <dbReference type="EMBL" id="QCY48106.1"/>
    </source>
</evidence>
<dbReference type="KEGG" id="gcr:GcLGCM259_2399"/>
<dbReference type="GO" id="GO:0043565">
    <property type="term" value="F:sequence-specific DNA binding"/>
    <property type="evidence" value="ECO:0007669"/>
    <property type="project" value="InterPro"/>
</dbReference>
<evidence type="ECO:0000256" key="2">
    <source>
        <dbReference type="ARBA" id="ARBA00023125"/>
    </source>
</evidence>
<gene>
    <name evidence="5" type="ORF">GcLGCM259_2399</name>
</gene>
<dbReference type="InterPro" id="IPR019887">
    <property type="entry name" value="Tscrpt_reg_AsnC/Lrp_C"/>
</dbReference>
<evidence type="ECO:0000256" key="3">
    <source>
        <dbReference type="ARBA" id="ARBA00023163"/>
    </source>
</evidence>
<dbReference type="SMART" id="SM00344">
    <property type="entry name" value="HTH_ASNC"/>
    <property type="match status" value="1"/>
</dbReference>
<evidence type="ECO:0000313" key="6">
    <source>
        <dbReference type="Proteomes" id="UP000307000"/>
    </source>
</evidence>
<sequence length="161" mass="17781">MIPETYQLDETDRRILLALDNDPRVPIMMLAQQLGLARGTVQTRLERLAHSGALRPNTARIRPAALGRGVSAVVSAELDQARLDESIEALRQIPEVLECVAPAGDTDLLIRVAAKDPDDLYRVSEVIRLCPGITRTSTSMILRDVIPYRTTAMLKHDTATK</sequence>
<organism evidence="5 6">
    <name type="scientific">Glutamicibacter creatinolyticus</name>
    <dbReference type="NCBI Taxonomy" id="162496"/>
    <lineage>
        <taxon>Bacteria</taxon>
        <taxon>Bacillati</taxon>
        <taxon>Actinomycetota</taxon>
        <taxon>Actinomycetes</taxon>
        <taxon>Micrococcales</taxon>
        <taxon>Micrococcaceae</taxon>
        <taxon>Glutamicibacter</taxon>
    </lineage>
</organism>
<dbReference type="InterPro" id="IPR036388">
    <property type="entry name" value="WH-like_DNA-bd_sf"/>
</dbReference>